<evidence type="ECO:0000256" key="5">
    <source>
        <dbReference type="ARBA" id="ARBA00037974"/>
    </source>
</evidence>
<keyword evidence="8" id="KW-0808">Transferase</keyword>
<sequence>MSIFDTEINRRHTNSYKWDKYPENVLPVWVADMDFQAAPPILEALNRVTQHGVFGYSRCPDELNEVMMERLRMRHAWEIDKKWMLWLGGLVPAIGLAIRAFTQVGEGVMTAVPVYHPFMIEIEMADRESQKVPLKLEKERWTLDFEAIEAAIRPNTKLFLLCNPHNPVGTMFTRDELQHLHDICQRHGIIVCSDEIHCDLILDDTKKHISYATLSPEAAQNSITLLAPSKTFNLAGLGCSLVVIANEELRAKFVHTKAGLMPMLSAYAYEAALAAYRDGASWHEELLDYLKENHDLLLAAVNRMKGLKMRPLEATYLAWIDTRDSGLTDVAKRFEEAGVGINDGAIFGEPGFIRLNFACTRATLEEVLRRMKTVFV</sequence>
<comment type="cofactor">
    <cofactor evidence="1">
        <name>pyridoxal 5'-phosphate</name>
        <dbReference type="ChEBI" id="CHEBI:597326"/>
    </cofactor>
</comment>
<dbReference type="Gene3D" id="3.90.1150.10">
    <property type="entry name" value="Aspartate Aminotransferase, domain 1"/>
    <property type="match status" value="1"/>
</dbReference>
<gene>
    <name evidence="8" type="ORF">DR864_04135</name>
</gene>
<evidence type="ECO:0000256" key="1">
    <source>
        <dbReference type="ARBA" id="ARBA00001933"/>
    </source>
</evidence>
<dbReference type="InterPro" id="IPR004839">
    <property type="entry name" value="Aminotransferase_I/II_large"/>
</dbReference>
<dbReference type="OrthoDB" id="9802872at2"/>
<dbReference type="Pfam" id="PF00155">
    <property type="entry name" value="Aminotran_1_2"/>
    <property type="match status" value="1"/>
</dbReference>
<comment type="similarity">
    <text evidence="5">Belongs to the class-II pyridoxal-phosphate-dependent aminotransferase family. MalY/PatB cystathionine beta-lyase subfamily.</text>
</comment>
<dbReference type="KEGG" id="run:DR864_04135"/>
<dbReference type="Proteomes" id="UP000251993">
    <property type="component" value="Chromosome"/>
</dbReference>
<keyword evidence="6" id="KW-0472">Membrane</keyword>
<keyword evidence="9" id="KW-1185">Reference proteome</keyword>
<dbReference type="GO" id="GO:0047804">
    <property type="term" value="F:cysteine-S-conjugate beta-lyase activity"/>
    <property type="evidence" value="ECO:0007669"/>
    <property type="project" value="UniProtKB-EC"/>
</dbReference>
<keyword evidence="6" id="KW-0812">Transmembrane</keyword>
<dbReference type="InterPro" id="IPR027619">
    <property type="entry name" value="C-S_lyase_PatB-like"/>
</dbReference>
<dbReference type="NCBIfam" id="TIGR04350">
    <property type="entry name" value="C_S_lyase_PatB"/>
    <property type="match status" value="1"/>
</dbReference>
<keyword evidence="3" id="KW-0663">Pyridoxal phosphate</keyword>
<feature type="domain" description="Aminotransferase class I/classII large" evidence="7">
    <location>
        <begin position="37"/>
        <end position="370"/>
    </location>
</feature>
<evidence type="ECO:0000313" key="8">
    <source>
        <dbReference type="EMBL" id="AXE16978.1"/>
    </source>
</evidence>
<dbReference type="InterPro" id="IPR015424">
    <property type="entry name" value="PyrdxlP-dep_Trfase"/>
</dbReference>
<keyword evidence="4" id="KW-0456">Lyase</keyword>
<dbReference type="InterPro" id="IPR051798">
    <property type="entry name" value="Class-II_PLP-Dep_Aminotrans"/>
</dbReference>
<dbReference type="Gene3D" id="3.40.640.10">
    <property type="entry name" value="Type I PLP-dependent aspartate aminotransferase-like (Major domain)"/>
    <property type="match status" value="1"/>
</dbReference>
<evidence type="ECO:0000256" key="4">
    <source>
        <dbReference type="ARBA" id="ARBA00023239"/>
    </source>
</evidence>
<evidence type="ECO:0000313" key="9">
    <source>
        <dbReference type="Proteomes" id="UP000251993"/>
    </source>
</evidence>
<accession>A0A344TEA7</accession>
<reference evidence="8 9" key="1">
    <citation type="submission" date="2018-07" db="EMBL/GenBank/DDBJ databases">
        <title>Genome sequencing of Runella.</title>
        <authorList>
            <person name="Baek M.-G."/>
            <person name="Yi H."/>
        </authorList>
    </citation>
    <scope>NUCLEOTIDE SEQUENCE [LARGE SCALE GENOMIC DNA]</scope>
    <source>
        <strain evidence="8 9">HYN0085</strain>
    </source>
</reference>
<dbReference type="EMBL" id="CP030850">
    <property type="protein sequence ID" value="AXE16978.1"/>
    <property type="molecule type" value="Genomic_DNA"/>
</dbReference>
<dbReference type="AlphaFoldDB" id="A0A344TEA7"/>
<keyword evidence="6" id="KW-1133">Transmembrane helix</keyword>
<evidence type="ECO:0000256" key="2">
    <source>
        <dbReference type="ARBA" id="ARBA00012224"/>
    </source>
</evidence>
<dbReference type="GO" id="GO:0030170">
    <property type="term" value="F:pyridoxal phosphate binding"/>
    <property type="evidence" value="ECO:0007669"/>
    <property type="project" value="InterPro"/>
</dbReference>
<dbReference type="PANTHER" id="PTHR43525">
    <property type="entry name" value="PROTEIN MALY"/>
    <property type="match status" value="1"/>
</dbReference>
<dbReference type="RefSeq" id="WP_114065765.1">
    <property type="nucleotide sequence ID" value="NZ_CP030850.1"/>
</dbReference>
<evidence type="ECO:0000256" key="6">
    <source>
        <dbReference type="SAM" id="Phobius"/>
    </source>
</evidence>
<protein>
    <recommendedName>
        <fullName evidence="2">cysteine-S-conjugate beta-lyase</fullName>
        <ecNumber evidence="2">4.4.1.13</ecNumber>
    </recommendedName>
</protein>
<dbReference type="CDD" id="cd00609">
    <property type="entry name" value="AAT_like"/>
    <property type="match status" value="1"/>
</dbReference>
<evidence type="ECO:0000259" key="7">
    <source>
        <dbReference type="Pfam" id="PF00155"/>
    </source>
</evidence>
<dbReference type="InterPro" id="IPR015422">
    <property type="entry name" value="PyrdxlP-dep_Trfase_small"/>
</dbReference>
<organism evidence="8 9">
    <name type="scientific">Runella rosea</name>
    <dbReference type="NCBI Taxonomy" id="2259595"/>
    <lineage>
        <taxon>Bacteria</taxon>
        <taxon>Pseudomonadati</taxon>
        <taxon>Bacteroidota</taxon>
        <taxon>Cytophagia</taxon>
        <taxon>Cytophagales</taxon>
        <taxon>Spirosomataceae</taxon>
        <taxon>Runella</taxon>
    </lineage>
</organism>
<dbReference type="EC" id="4.4.1.13" evidence="2"/>
<dbReference type="PANTHER" id="PTHR43525:SF1">
    <property type="entry name" value="PROTEIN MALY"/>
    <property type="match status" value="1"/>
</dbReference>
<keyword evidence="8" id="KW-0032">Aminotransferase</keyword>
<dbReference type="GO" id="GO:0008483">
    <property type="term" value="F:transaminase activity"/>
    <property type="evidence" value="ECO:0007669"/>
    <property type="project" value="UniProtKB-KW"/>
</dbReference>
<feature type="transmembrane region" description="Helical" evidence="6">
    <location>
        <begin position="83"/>
        <end position="101"/>
    </location>
</feature>
<proteinExistence type="inferred from homology"/>
<dbReference type="SUPFAM" id="SSF53383">
    <property type="entry name" value="PLP-dependent transferases"/>
    <property type="match status" value="1"/>
</dbReference>
<evidence type="ECO:0000256" key="3">
    <source>
        <dbReference type="ARBA" id="ARBA00022898"/>
    </source>
</evidence>
<name>A0A344TEA7_9BACT</name>
<dbReference type="InterPro" id="IPR015421">
    <property type="entry name" value="PyrdxlP-dep_Trfase_major"/>
</dbReference>